<feature type="transmembrane region" description="Helical" evidence="1">
    <location>
        <begin position="49"/>
        <end position="68"/>
    </location>
</feature>
<evidence type="ECO:0000313" key="4">
    <source>
        <dbReference type="Proteomes" id="UP000004633"/>
    </source>
</evidence>
<sequence>MGILNRLLLLPSALLLMAVAALAAAAALRLLPESIWLNEMRFALVQPEFPAVCAVVFLIGLKLFFAVFSGRSETGRAHGEIMVVDTPAGAVQVELSAVRGIIERIALGISGVRDVSARVCVPPQKNENAAPLQVDLELGLSAQAHLSPVSEQMTERIRQELLNLLGIEGISISIRVTDVSSAAPQSKKRVM</sequence>
<protein>
    <recommendedName>
        <fullName evidence="5">Alkaline shock response membrane anchor protein AmaP</fullName>
    </recommendedName>
</protein>
<reference evidence="3 4" key="1">
    <citation type="submission" date="2010-08" db="EMBL/GenBank/DDBJ databases">
        <authorList>
            <person name="Weinstock G."/>
            <person name="Sodergren E."/>
            <person name="Clifton S."/>
            <person name="Fulton L."/>
            <person name="Fulton B."/>
            <person name="Courtney L."/>
            <person name="Fronick C."/>
            <person name="Harrison M."/>
            <person name="Strong C."/>
            <person name="Farmer C."/>
            <person name="Delahaunty K."/>
            <person name="Markovic C."/>
            <person name="Hall O."/>
            <person name="Minx P."/>
            <person name="Tomlinson C."/>
            <person name="Mitreva M."/>
            <person name="Hou S."/>
            <person name="Chen J."/>
            <person name="Wollam A."/>
            <person name="Pepin K.H."/>
            <person name="Johnson M."/>
            <person name="Bhonagiri V."/>
            <person name="Zhang X."/>
            <person name="Suruliraj S."/>
            <person name="Warren W."/>
            <person name="Chinwalla A."/>
            <person name="Mardis E.R."/>
            <person name="Wilson R.K."/>
        </authorList>
    </citation>
    <scope>NUCLEOTIDE SEQUENCE [LARGE SCALE GENOMIC DNA]</scope>
    <source>
        <strain evidence="3 4">F0399</strain>
    </source>
</reference>
<evidence type="ECO:0000313" key="3">
    <source>
        <dbReference type="EMBL" id="EFW30641.1"/>
    </source>
</evidence>
<accession>E7MZX7</accession>
<gene>
    <name evidence="3" type="ORF">HMPREF9555_00270</name>
</gene>
<comment type="caution">
    <text evidence="3">The sequence shown here is derived from an EMBL/GenBank/DDBJ whole genome shotgun (WGS) entry which is preliminary data.</text>
</comment>
<dbReference type="HOGENOM" id="CLU_121814_0_0_9"/>
<dbReference type="Proteomes" id="UP000004633">
    <property type="component" value="Unassembled WGS sequence"/>
</dbReference>
<name>E7MZX7_9FIRM</name>
<dbReference type="EMBL" id="AECV01000001">
    <property type="protein sequence ID" value="EFW30641.1"/>
    <property type="molecule type" value="Genomic_DNA"/>
</dbReference>
<keyword evidence="4" id="KW-1185">Reference proteome</keyword>
<keyword evidence="1" id="KW-0472">Membrane</keyword>
<keyword evidence="1" id="KW-0812">Transmembrane</keyword>
<evidence type="ECO:0000256" key="2">
    <source>
        <dbReference type="SAM" id="SignalP"/>
    </source>
</evidence>
<dbReference type="NCBIfam" id="NF033218">
    <property type="entry name" value="anchor_AmaP"/>
    <property type="match status" value="1"/>
</dbReference>
<keyword evidence="2" id="KW-0732">Signal</keyword>
<dbReference type="AlphaFoldDB" id="E7MZX7"/>
<feature type="chain" id="PRO_5003222074" description="Alkaline shock response membrane anchor protein AmaP" evidence="2">
    <location>
        <begin position="24"/>
        <end position="191"/>
    </location>
</feature>
<organism evidence="3 4">
    <name type="scientific">Selenomonas artemidis F0399</name>
    <dbReference type="NCBI Taxonomy" id="749551"/>
    <lineage>
        <taxon>Bacteria</taxon>
        <taxon>Bacillati</taxon>
        <taxon>Bacillota</taxon>
        <taxon>Negativicutes</taxon>
        <taxon>Selenomonadales</taxon>
        <taxon>Selenomonadaceae</taxon>
        <taxon>Selenomonas</taxon>
    </lineage>
</organism>
<proteinExistence type="predicted"/>
<evidence type="ECO:0008006" key="5">
    <source>
        <dbReference type="Google" id="ProtNLM"/>
    </source>
</evidence>
<evidence type="ECO:0000256" key="1">
    <source>
        <dbReference type="SAM" id="Phobius"/>
    </source>
</evidence>
<keyword evidence="1" id="KW-1133">Transmembrane helix</keyword>
<feature type="signal peptide" evidence="2">
    <location>
        <begin position="1"/>
        <end position="23"/>
    </location>
</feature>
<dbReference type="RefSeq" id="WP_009348929.1">
    <property type="nucleotide sequence ID" value="NZ_GL638127.1"/>
</dbReference>
<dbReference type="STRING" id="749551.HMPREF9555_00270"/>